<keyword evidence="5" id="KW-0210">Decarboxylase</keyword>
<dbReference type="InterPro" id="IPR013798">
    <property type="entry name" value="Indole-3-glycerol_P_synth_dom"/>
</dbReference>
<comment type="pathway">
    <text evidence="2">Amino-acid biosynthesis; L-tryptophan biosynthesis; L-tryptophan from chorismate: step 4/5.</text>
</comment>
<evidence type="ECO:0000256" key="2">
    <source>
        <dbReference type="ARBA" id="ARBA00004696"/>
    </source>
</evidence>
<dbReference type="SUPFAM" id="SSF51366">
    <property type="entry name" value="Ribulose-phoshate binding barrel"/>
    <property type="match status" value="1"/>
</dbReference>
<organism evidence="10 11">
    <name type="scientific">Nannocystis exedens</name>
    <dbReference type="NCBI Taxonomy" id="54"/>
    <lineage>
        <taxon>Bacteria</taxon>
        <taxon>Pseudomonadati</taxon>
        <taxon>Myxococcota</taxon>
        <taxon>Polyangia</taxon>
        <taxon>Nannocystales</taxon>
        <taxon>Nannocystaceae</taxon>
        <taxon>Nannocystis</taxon>
    </lineage>
</organism>
<evidence type="ECO:0000256" key="1">
    <source>
        <dbReference type="ARBA" id="ARBA00001633"/>
    </source>
</evidence>
<reference evidence="11" key="1">
    <citation type="submission" date="2016-10" db="EMBL/GenBank/DDBJ databases">
        <authorList>
            <person name="Varghese N."/>
            <person name="Submissions S."/>
        </authorList>
    </citation>
    <scope>NUCLEOTIDE SEQUENCE [LARGE SCALE GENOMIC DNA]</scope>
    <source>
        <strain evidence="11">ATCC 25963</strain>
    </source>
</reference>
<keyword evidence="8" id="KW-0456">Lyase</keyword>
<gene>
    <name evidence="10" type="ORF">SAMN02745121_06001</name>
</gene>
<dbReference type="GO" id="GO:0004425">
    <property type="term" value="F:indole-3-glycerol-phosphate synthase activity"/>
    <property type="evidence" value="ECO:0007669"/>
    <property type="project" value="UniProtKB-EC"/>
</dbReference>
<keyword evidence="4" id="KW-0028">Amino-acid biosynthesis</keyword>
<dbReference type="CDD" id="cd00331">
    <property type="entry name" value="IGPS"/>
    <property type="match status" value="1"/>
</dbReference>
<evidence type="ECO:0000256" key="4">
    <source>
        <dbReference type="ARBA" id="ARBA00022605"/>
    </source>
</evidence>
<dbReference type="PANTHER" id="PTHR22854">
    <property type="entry name" value="TRYPTOPHAN BIOSYNTHESIS PROTEIN"/>
    <property type="match status" value="1"/>
</dbReference>
<sequence length="268" mass="29106">MSDKGSTYLDKILAAKRAELAAPRATRSGALTDRELLELGARLPRPRDFIGALREGPRPGIIAEFKRASPSAGALREGADARQIAMLYAAGGATCMSVLCDKHFQGSLDDLRTVRQSVALPLLAKDFILEKTQIVEAKRVGADCVLLIVAALPAPQLRNLIEFSHSLEMQVLCETRDEAEIDRAMAAGAKLIGVNSRDLQTFELDPDRAAKLRKYVPKSFTYVAESGVRSIDDALRLRDSGADALLIGSYFMTAEHPGEALRELVMAL</sequence>
<evidence type="ECO:0000259" key="9">
    <source>
        <dbReference type="Pfam" id="PF00218"/>
    </source>
</evidence>
<feature type="domain" description="Indole-3-glycerol phosphate synthase" evidence="9">
    <location>
        <begin position="9"/>
        <end position="264"/>
    </location>
</feature>
<dbReference type="OrthoDB" id="9804217at2"/>
<evidence type="ECO:0000256" key="6">
    <source>
        <dbReference type="ARBA" id="ARBA00022822"/>
    </source>
</evidence>
<dbReference type="Pfam" id="PF00218">
    <property type="entry name" value="IGPS"/>
    <property type="match status" value="1"/>
</dbReference>
<dbReference type="PROSITE" id="PS00614">
    <property type="entry name" value="IGPS"/>
    <property type="match status" value="1"/>
</dbReference>
<dbReference type="InterPro" id="IPR001468">
    <property type="entry name" value="Indole-3-GlycerolPSynthase_CS"/>
</dbReference>
<dbReference type="PANTHER" id="PTHR22854:SF2">
    <property type="entry name" value="INDOLE-3-GLYCEROL-PHOSPHATE SYNTHASE"/>
    <property type="match status" value="1"/>
</dbReference>
<dbReference type="InterPro" id="IPR013785">
    <property type="entry name" value="Aldolase_TIM"/>
</dbReference>
<dbReference type="FunFam" id="3.20.20.70:FF:000024">
    <property type="entry name" value="Indole-3-glycerol phosphate synthase"/>
    <property type="match status" value="1"/>
</dbReference>
<dbReference type="Gene3D" id="3.20.20.70">
    <property type="entry name" value="Aldolase class I"/>
    <property type="match status" value="1"/>
</dbReference>
<comment type="catalytic activity">
    <reaction evidence="1">
        <text>1-(2-carboxyphenylamino)-1-deoxy-D-ribulose 5-phosphate + H(+) = (1S,2R)-1-C-(indol-3-yl)glycerol 3-phosphate + CO2 + H2O</text>
        <dbReference type="Rhea" id="RHEA:23476"/>
        <dbReference type="ChEBI" id="CHEBI:15377"/>
        <dbReference type="ChEBI" id="CHEBI:15378"/>
        <dbReference type="ChEBI" id="CHEBI:16526"/>
        <dbReference type="ChEBI" id="CHEBI:58613"/>
        <dbReference type="ChEBI" id="CHEBI:58866"/>
        <dbReference type="EC" id="4.1.1.48"/>
    </reaction>
</comment>
<dbReference type="GO" id="GO:0004640">
    <property type="term" value="F:phosphoribosylanthranilate isomerase activity"/>
    <property type="evidence" value="ECO:0007669"/>
    <property type="project" value="TreeGrafter"/>
</dbReference>
<dbReference type="STRING" id="54.SAMN02745121_06001"/>
<proteinExistence type="predicted"/>
<evidence type="ECO:0000256" key="8">
    <source>
        <dbReference type="ARBA" id="ARBA00023239"/>
    </source>
</evidence>
<dbReference type="InterPro" id="IPR011060">
    <property type="entry name" value="RibuloseP-bd_barrel"/>
</dbReference>
<dbReference type="InterPro" id="IPR045186">
    <property type="entry name" value="Indole-3-glycerol_P_synth"/>
</dbReference>
<accession>A0A1I2EDJ3</accession>
<keyword evidence="6" id="KW-0822">Tryptophan biosynthesis</keyword>
<evidence type="ECO:0000313" key="10">
    <source>
        <dbReference type="EMBL" id="SFE90310.1"/>
    </source>
</evidence>
<dbReference type="RefSeq" id="WP_096332517.1">
    <property type="nucleotide sequence ID" value="NZ_FOMX01000022.1"/>
</dbReference>
<keyword evidence="7" id="KW-0057">Aromatic amino acid biosynthesis</keyword>
<dbReference type="EMBL" id="FOMX01000022">
    <property type="protein sequence ID" value="SFE90310.1"/>
    <property type="molecule type" value="Genomic_DNA"/>
</dbReference>
<dbReference type="Proteomes" id="UP000199400">
    <property type="component" value="Unassembled WGS sequence"/>
</dbReference>
<evidence type="ECO:0000256" key="7">
    <source>
        <dbReference type="ARBA" id="ARBA00023141"/>
    </source>
</evidence>
<evidence type="ECO:0000256" key="5">
    <source>
        <dbReference type="ARBA" id="ARBA00022793"/>
    </source>
</evidence>
<protein>
    <recommendedName>
        <fullName evidence="3">indole-3-glycerol-phosphate synthase</fullName>
        <ecNumber evidence="3">4.1.1.48</ecNumber>
    </recommendedName>
</protein>
<dbReference type="AlphaFoldDB" id="A0A1I2EDJ3"/>
<dbReference type="GO" id="GO:0000162">
    <property type="term" value="P:L-tryptophan biosynthetic process"/>
    <property type="evidence" value="ECO:0007669"/>
    <property type="project" value="UniProtKB-UniPathway"/>
</dbReference>
<dbReference type="EC" id="4.1.1.48" evidence="3"/>
<evidence type="ECO:0000313" key="11">
    <source>
        <dbReference type="Proteomes" id="UP000199400"/>
    </source>
</evidence>
<evidence type="ECO:0000256" key="3">
    <source>
        <dbReference type="ARBA" id="ARBA00012362"/>
    </source>
</evidence>
<dbReference type="UniPathway" id="UPA00035">
    <property type="reaction ID" value="UER00043"/>
</dbReference>
<keyword evidence="11" id="KW-1185">Reference proteome</keyword>
<name>A0A1I2EDJ3_9BACT</name>